<comment type="caution">
    <text evidence="2">The sequence shown here is derived from an EMBL/GenBank/DDBJ whole genome shotgun (WGS) entry which is preliminary data.</text>
</comment>
<name>A0ABD1P380_9LAMI</name>
<gene>
    <name evidence="2" type="ORF">Fot_55792</name>
</gene>
<dbReference type="PANTHER" id="PTHR31172">
    <property type="entry name" value="STOMATAL CLOSURE-RELATED ACTIN-BINDING PROTEIN 1"/>
    <property type="match status" value="1"/>
</dbReference>
<accession>A0ABD1P380</accession>
<dbReference type="Proteomes" id="UP001604277">
    <property type="component" value="Unassembled WGS sequence"/>
</dbReference>
<evidence type="ECO:0000313" key="3">
    <source>
        <dbReference type="Proteomes" id="UP001604277"/>
    </source>
</evidence>
<dbReference type="InterPro" id="IPR039640">
    <property type="entry name" value="SCAB"/>
</dbReference>
<dbReference type="EMBL" id="JBFOLJ010000030">
    <property type="protein sequence ID" value="KAL2458315.1"/>
    <property type="molecule type" value="Genomic_DNA"/>
</dbReference>
<protein>
    <submittedName>
        <fullName evidence="2">Stomatal closure-related actin-binding protein 2</fullName>
    </submittedName>
</protein>
<proteinExistence type="predicted"/>
<evidence type="ECO:0000313" key="2">
    <source>
        <dbReference type="EMBL" id="KAL2458315.1"/>
    </source>
</evidence>
<reference evidence="3" key="1">
    <citation type="submission" date="2024-07" db="EMBL/GenBank/DDBJ databases">
        <title>Two chromosome-level genome assemblies of Korean endemic species Abeliophyllum distichum and Forsythia ovata (Oleaceae).</title>
        <authorList>
            <person name="Jang H."/>
        </authorList>
    </citation>
    <scope>NUCLEOTIDE SEQUENCE [LARGE SCALE GENOMIC DNA]</scope>
</reference>
<dbReference type="Pfam" id="PF16711">
    <property type="entry name" value="SCAB-ABD"/>
    <property type="match status" value="1"/>
</dbReference>
<feature type="domain" description="Stomatal closure-related actin-binding protein actin-binding" evidence="1">
    <location>
        <begin position="36"/>
        <end position="75"/>
    </location>
</feature>
<evidence type="ECO:0000259" key="1">
    <source>
        <dbReference type="Pfam" id="PF16711"/>
    </source>
</evidence>
<dbReference type="InterPro" id="IPR032012">
    <property type="entry name" value="SCAB-ABD"/>
</dbReference>
<sequence>MSADVSFASNQFPKYKLGPDNEILDEVKEDIQCPSLKEVVVEETHQLTEQHKQLSVRDLACKFSKNLSAAPKLSEAVVGSWSVLTPTRVKGLQEVQISIAYNQDWKVLD</sequence>
<keyword evidence="3" id="KW-1185">Reference proteome</keyword>
<dbReference type="PANTHER" id="PTHR31172:SF7">
    <property type="entry name" value="STOMATAL CLOSURE-RELATED ACTIN-BINDING PROTEIN 3"/>
    <property type="match status" value="1"/>
</dbReference>
<dbReference type="AlphaFoldDB" id="A0ABD1P380"/>
<organism evidence="2 3">
    <name type="scientific">Forsythia ovata</name>
    <dbReference type="NCBI Taxonomy" id="205694"/>
    <lineage>
        <taxon>Eukaryota</taxon>
        <taxon>Viridiplantae</taxon>
        <taxon>Streptophyta</taxon>
        <taxon>Embryophyta</taxon>
        <taxon>Tracheophyta</taxon>
        <taxon>Spermatophyta</taxon>
        <taxon>Magnoliopsida</taxon>
        <taxon>eudicotyledons</taxon>
        <taxon>Gunneridae</taxon>
        <taxon>Pentapetalae</taxon>
        <taxon>asterids</taxon>
        <taxon>lamiids</taxon>
        <taxon>Lamiales</taxon>
        <taxon>Oleaceae</taxon>
        <taxon>Forsythieae</taxon>
        <taxon>Forsythia</taxon>
    </lineage>
</organism>